<dbReference type="AlphaFoldDB" id="M7XAL5"/>
<name>M7XAL5_9BACT</name>
<evidence type="ECO:0000313" key="2">
    <source>
        <dbReference type="Proteomes" id="UP000010953"/>
    </source>
</evidence>
<organism evidence="1 2">
    <name type="scientific">Mariniradius saccharolyticus AK6</name>
    <dbReference type="NCBI Taxonomy" id="1239962"/>
    <lineage>
        <taxon>Bacteria</taxon>
        <taxon>Pseudomonadati</taxon>
        <taxon>Bacteroidota</taxon>
        <taxon>Cytophagia</taxon>
        <taxon>Cytophagales</taxon>
        <taxon>Cyclobacteriaceae</taxon>
        <taxon>Mariniradius</taxon>
    </lineage>
</organism>
<dbReference type="InParanoid" id="M7XAL5"/>
<dbReference type="Proteomes" id="UP000010953">
    <property type="component" value="Unassembled WGS sequence"/>
</dbReference>
<protein>
    <submittedName>
        <fullName evidence="1">Uncharacterized protein</fullName>
    </submittedName>
</protein>
<reference evidence="1" key="1">
    <citation type="submission" date="2013-01" db="EMBL/GenBank/DDBJ databases">
        <title>Genome assembly of Mariniradius saccharolyticus AK6.</title>
        <authorList>
            <person name="Vaidya B."/>
            <person name="Khatri I."/>
            <person name="Tanuku N.R.S."/>
            <person name="Subramanian S."/>
            <person name="Pinnaka A."/>
        </authorList>
    </citation>
    <scope>NUCLEOTIDE SEQUENCE [LARGE SCALE GENOMIC DNA]</scope>
    <source>
        <strain evidence="1">AK6</strain>
    </source>
</reference>
<comment type="caution">
    <text evidence="1">The sequence shown here is derived from an EMBL/GenBank/DDBJ whole genome shotgun (WGS) entry which is preliminary data.</text>
</comment>
<keyword evidence="2" id="KW-1185">Reference proteome</keyword>
<gene>
    <name evidence="1" type="ORF">C943_03684</name>
</gene>
<evidence type="ECO:0000313" key="1">
    <source>
        <dbReference type="EMBL" id="EMS34465.1"/>
    </source>
</evidence>
<dbReference type="STRING" id="1239962.C943_03684"/>
<proteinExistence type="predicted"/>
<sequence>MCLKCREMYELKAVVTTCQVIVRRSYERLDGHWNRHRVD</sequence>
<accession>M7XAL5</accession>
<dbReference type="EMBL" id="AMZY02000006">
    <property type="protein sequence ID" value="EMS34465.1"/>
    <property type="molecule type" value="Genomic_DNA"/>
</dbReference>